<gene>
    <name evidence="1" type="ORF">EK21DRAFT_94791</name>
</gene>
<name>A0A9P4LGV9_9PLEO</name>
<keyword evidence="2" id="KW-1185">Reference proteome</keyword>
<dbReference type="Proteomes" id="UP000799777">
    <property type="component" value="Unassembled WGS sequence"/>
</dbReference>
<organism evidence="1 2">
    <name type="scientific">Setomelanomma holmii</name>
    <dbReference type="NCBI Taxonomy" id="210430"/>
    <lineage>
        <taxon>Eukaryota</taxon>
        <taxon>Fungi</taxon>
        <taxon>Dikarya</taxon>
        <taxon>Ascomycota</taxon>
        <taxon>Pezizomycotina</taxon>
        <taxon>Dothideomycetes</taxon>
        <taxon>Pleosporomycetidae</taxon>
        <taxon>Pleosporales</taxon>
        <taxon>Pleosporineae</taxon>
        <taxon>Phaeosphaeriaceae</taxon>
        <taxon>Setomelanomma</taxon>
    </lineage>
</organism>
<evidence type="ECO:0008006" key="3">
    <source>
        <dbReference type="Google" id="ProtNLM"/>
    </source>
</evidence>
<reference evidence="1" key="1">
    <citation type="journal article" date="2020" name="Stud. Mycol.">
        <title>101 Dothideomycetes genomes: a test case for predicting lifestyles and emergence of pathogens.</title>
        <authorList>
            <person name="Haridas S."/>
            <person name="Albert R."/>
            <person name="Binder M."/>
            <person name="Bloem J."/>
            <person name="Labutti K."/>
            <person name="Salamov A."/>
            <person name="Andreopoulos B."/>
            <person name="Baker S."/>
            <person name="Barry K."/>
            <person name="Bills G."/>
            <person name="Bluhm B."/>
            <person name="Cannon C."/>
            <person name="Castanera R."/>
            <person name="Culley D."/>
            <person name="Daum C."/>
            <person name="Ezra D."/>
            <person name="Gonzalez J."/>
            <person name="Henrissat B."/>
            <person name="Kuo A."/>
            <person name="Liang C."/>
            <person name="Lipzen A."/>
            <person name="Lutzoni F."/>
            <person name="Magnuson J."/>
            <person name="Mondo S."/>
            <person name="Nolan M."/>
            <person name="Ohm R."/>
            <person name="Pangilinan J."/>
            <person name="Park H.-J."/>
            <person name="Ramirez L."/>
            <person name="Alfaro M."/>
            <person name="Sun H."/>
            <person name="Tritt A."/>
            <person name="Yoshinaga Y."/>
            <person name="Zwiers L.-H."/>
            <person name="Turgeon B."/>
            <person name="Goodwin S."/>
            <person name="Spatafora J."/>
            <person name="Crous P."/>
            <person name="Grigoriev I."/>
        </authorList>
    </citation>
    <scope>NUCLEOTIDE SEQUENCE</scope>
    <source>
        <strain evidence="1">CBS 110217</strain>
    </source>
</reference>
<protein>
    <recommendedName>
        <fullName evidence="3">F-box domain-containing protein</fullName>
    </recommendedName>
</protein>
<dbReference type="AlphaFoldDB" id="A0A9P4LGV9"/>
<evidence type="ECO:0000313" key="2">
    <source>
        <dbReference type="Proteomes" id="UP000799777"/>
    </source>
</evidence>
<accession>A0A9P4LGV9</accession>
<dbReference type="EMBL" id="ML978337">
    <property type="protein sequence ID" value="KAF2023579.1"/>
    <property type="molecule type" value="Genomic_DNA"/>
</dbReference>
<proteinExistence type="predicted"/>
<comment type="caution">
    <text evidence="1">The sequence shown here is derived from an EMBL/GenBank/DDBJ whole genome shotgun (WGS) entry which is preliminary data.</text>
</comment>
<sequence length="702" mass="81331">MGTAKKCRICSDEIDSSGYCVVITTLKHYNIDYTRLAEVSSQALYTDSELEKSFPQYHYTNLEDHAINSRWDYYKWLNVHKHTLNALEGYLQDKIKADRGEDVRGYLMQLWPFLPMHLSGRGVSEDQQRHHVDRMIASTTIEERKAIDRFLTDLCRMTPQDTLRRRIALEWSDRNFGGEFLQAFRLALFKRLLLQTPLVFWPAIFVPDISISSNHHSEYHHSELITSNTVKTHGSWLYINCTNQNNGYEVLFLWEQLLRPRDISFLREDVIVGSERWIKAAMSIGLRTLPNELLLEIIRFIPEECIMHFAHTSKAHLNISADFLLKRASTAASMTRASYAIRNVSGCLGAKELIYEFRKRVHARIITAFESGQLPNARLFLQVLQTNGLSKDPTVSLMPTKCRICSGHVFELGSDKSRSCMAIATLKYLGIDHTPLGDGSRKASYDGPELEGRFPLRRYEYLESSAVDSSEIYDIYEKGTEWSMRYPDEGLVRYYEWGMVHKHTFYALEEYLKNELGMGNVHDHLIRLWLFLPMHLSGRGLSKKCQRKQVACMLQYTTIEERKATDKFLLELCVKAIQHAHTIFEDRKAVYDFPSDLCEGVPRHMRQTRTTLEYPAGFSKTQYLFQFATRLLSRLLLQTPLMFWPAVLIPGISKKFENENMLTTSAQIRDNSSELHMECTRCKIQKSTTFISTVIYLIPHLA</sequence>
<evidence type="ECO:0000313" key="1">
    <source>
        <dbReference type="EMBL" id="KAF2023579.1"/>
    </source>
</evidence>
<dbReference type="OrthoDB" id="3695542at2759"/>